<evidence type="ECO:0000259" key="1">
    <source>
        <dbReference type="Pfam" id="PF00535"/>
    </source>
</evidence>
<dbReference type="Pfam" id="PF00535">
    <property type="entry name" value="Glycos_transf_2"/>
    <property type="match status" value="1"/>
</dbReference>
<dbReference type="EMBL" id="LIZS01000058">
    <property type="protein sequence ID" value="KPJ52443.1"/>
    <property type="molecule type" value="Genomic_DNA"/>
</dbReference>
<dbReference type="PANTHER" id="PTHR43179">
    <property type="entry name" value="RHAMNOSYLTRANSFERASE WBBL"/>
    <property type="match status" value="1"/>
</dbReference>
<organism evidence="2 3">
    <name type="scientific">candidate division TA06 bacterium DG_24</name>
    <dbReference type="NCBI Taxonomy" id="1703770"/>
    <lineage>
        <taxon>Bacteria</taxon>
        <taxon>Bacteria division TA06</taxon>
    </lineage>
</organism>
<sequence length="85" mass="9753">MRRSVAVCIVNWNGGDLIRQCIRSVRGGRDLHREVVVVDNASRDGSPDRIALEFPDVRLIRNRENIGFARANNQMLRQLTADYFL</sequence>
<feature type="domain" description="Glycosyltransferase 2-like" evidence="1">
    <location>
        <begin position="7"/>
        <end position="84"/>
    </location>
</feature>
<comment type="caution">
    <text evidence="2">The sequence shown here is derived from an EMBL/GenBank/DDBJ whole genome shotgun (WGS) entry which is preliminary data.</text>
</comment>
<dbReference type="SUPFAM" id="SSF53448">
    <property type="entry name" value="Nucleotide-diphospho-sugar transferases"/>
    <property type="match status" value="1"/>
</dbReference>
<dbReference type="PANTHER" id="PTHR43179:SF7">
    <property type="entry name" value="RHAMNOSYLTRANSFERASE WBBL"/>
    <property type="match status" value="1"/>
</dbReference>
<dbReference type="Gene3D" id="3.90.550.10">
    <property type="entry name" value="Spore Coat Polysaccharide Biosynthesis Protein SpsA, Chain A"/>
    <property type="match status" value="1"/>
</dbReference>
<dbReference type="InterPro" id="IPR001173">
    <property type="entry name" value="Glyco_trans_2-like"/>
</dbReference>
<feature type="non-terminal residue" evidence="2">
    <location>
        <position position="85"/>
    </location>
</feature>
<reference evidence="2 3" key="1">
    <citation type="journal article" date="2015" name="Microbiome">
        <title>Genomic resolution of linkages in carbon, nitrogen, and sulfur cycling among widespread estuary sediment bacteria.</title>
        <authorList>
            <person name="Baker B.J."/>
            <person name="Lazar C.S."/>
            <person name="Teske A.P."/>
            <person name="Dick G.J."/>
        </authorList>
    </citation>
    <scope>NUCLEOTIDE SEQUENCE [LARGE SCALE GENOMIC DNA]</scope>
    <source>
        <strain evidence="2">DG_24</strain>
    </source>
</reference>
<gene>
    <name evidence="2" type="ORF">AMJ39_07800</name>
</gene>
<dbReference type="InterPro" id="IPR029044">
    <property type="entry name" value="Nucleotide-diphossugar_trans"/>
</dbReference>
<accession>A0A0S7WQP2</accession>
<dbReference type="Proteomes" id="UP000052008">
    <property type="component" value="Unassembled WGS sequence"/>
</dbReference>
<protein>
    <recommendedName>
        <fullName evidence="1">Glycosyltransferase 2-like domain-containing protein</fullName>
    </recommendedName>
</protein>
<name>A0A0S7WQP2_UNCT6</name>
<evidence type="ECO:0000313" key="2">
    <source>
        <dbReference type="EMBL" id="KPJ52443.1"/>
    </source>
</evidence>
<dbReference type="AlphaFoldDB" id="A0A0S7WQP2"/>
<evidence type="ECO:0000313" key="3">
    <source>
        <dbReference type="Proteomes" id="UP000052008"/>
    </source>
</evidence>
<proteinExistence type="predicted"/>
<dbReference type="STRING" id="1703770.AMJ39_07800"/>